<name>M9R1K8_9RHOB</name>
<evidence type="ECO:0000313" key="4">
    <source>
        <dbReference type="Proteomes" id="UP000005307"/>
    </source>
</evidence>
<dbReference type="EMBL" id="CP003740">
    <property type="protein sequence ID" value="AGI66494.1"/>
    <property type="molecule type" value="Genomic_DNA"/>
</dbReference>
<keyword evidence="4" id="KW-1185">Reference proteome</keyword>
<dbReference type="Pfam" id="PF18932">
    <property type="entry name" value="DUF5681"/>
    <property type="match status" value="1"/>
</dbReference>
<dbReference type="eggNOG" id="ENOG50332VX">
    <property type="taxonomic scope" value="Bacteria"/>
</dbReference>
<feature type="region of interest" description="Disordered" evidence="1">
    <location>
        <begin position="1"/>
        <end position="35"/>
    </location>
</feature>
<dbReference type="OrthoDB" id="2086138at2"/>
<gene>
    <name evidence="3" type="ORF">OAN307_c07690</name>
</gene>
<feature type="domain" description="DUF5681" evidence="2">
    <location>
        <begin position="19"/>
        <end position="95"/>
    </location>
</feature>
<dbReference type="InterPro" id="IPR043736">
    <property type="entry name" value="DUF5681"/>
</dbReference>
<organism evidence="3 4">
    <name type="scientific">Octadecabacter antarcticus 307</name>
    <dbReference type="NCBI Taxonomy" id="391626"/>
    <lineage>
        <taxon>Bacteria</taxon>
        <taxon>Pseudomonadati</taxon>
        <taxon>Pseudomonadota</taxon>
        <taxon>Alphaproteobacteria</taxon>
        <taxon>Rhodobacterales</taxon>
        <taxon>Roseobacteraceae</taxon>
        <taxon>Octadecabacter</taxon>
    </lineage>
</organism>
<reference evidence="3 4" key="1">
    <citation type="journal article" date="2013" name="PLoS ONE">
        <title>Poles Apart: Arctic and Antarctic Octadecabacter strains Share High Genome Plasticity and a New Type of Xanthorhodopsin.</title>
        <authorList>
            <person name="Vollmers J."/>
            <person name="Voget S."/>
            <person name="Dietrich S."/>
            <person name="Gollnow K."/>
            <person name="Smits M."/>
            <person name="Meyer K."/>
            <person name="Brinkhoff T."/>
            <person name="Simon M."/>
            <person name="Daniel R."/>
        </authorList>
    </citation>
    <scope>NUCLEOTIDE SEQUENCE [LARGE SCALE GENOMIC DNA]</scope>
    <source>
        <strain evidence="3 4">307</strain>
    </source>
</reference>
<feature type="region of interest" description="Disordered" evidence="1">
    <location>
        <begin position="92"/>
        <end position="134"/>
    </location>
</feature>
<accession>M9R1K8</accession>
<protein>
    <recommendedName>
        <fullName evidence="2">DUF5681 domain-containing protein</fullName>
    </recommendedName>
</protein>
<dbReference type="Proteomes" id="UP000005307">
    <property type="component" value="Chromosome"/>
</dbReference>
<evidence type="ECO:0000256" key="1">
    <source>
        <dbReference type="SAM" id="MobiDB-lite"/>
    </source>
</evidence>
<sequence length="134" mass="14659">MSEDQDDDYEVGYGKPPKNGMFKKGQSGNPKGRQKRVKNFKTELKDVLGSKVTVTVNGKPKLVSTVEAALMRLKDKALKGDARALSILLSYAEQNSNSSENSSRERGLSKLEQELFDRSGLFDQTGDTDGAGND</sequence>
<feature type="compositionally biased region" description="Basic and acidic residues" evidence="1">
    <location>
        <begin position="102"/>
        <end position="117"/>
    </location>
</feature>
<evidence type="ECO:0000259" key="2">
    <source>
        <dbReference type="Pfam" id="PF18932"/>
    </source>
</evidence>
<dbReference type="HOGENOM" id="CLU_125932_1_0_5"/>
<dbReference type="RefSeq" id="WP_015498541.1">
    <property type="nucleotide sequence ID" value="NC_020911.1"/>
</dbReference>
<dbReference type="KEGG" id="oat:OAN307_c07690"/>
<dbReference type="AlphaFoldDB" id="M9R1K8"/>
<dbReference type="STRING" id="391626.OAN307_c07690"/>
<feature type="compositionally biased region" description="Acidic residues" evidence="1">
    <location>
        <begin position="1"/>
        <end position="10"/>
    </location>
</feature>
<evidence type="ECO:0000313" key="3">
    <source>
        <dbReference type="EMBL" id="AGI66494.1"/>
    </source>
</evidence>
<proteinExistence type="predicted"/>